<dbReference type="SUPFAM" id="SSF55753">
    <property type="entry name" value="Actin depolymerizing proteins"/>
    <property type="match status" value="6"/>
</dbReference>
<dbReference type="InterPro" id="IPR007122">
    <property type="entry name" value="Villin/Gelsolin"/>
</dbReference>
<protein>
    <recommendedName>
        <fullName evidence="2">HP domain-containing protein</fullName>
    </recommendedName>
</protein>
<accession>A0A9N9RXF1</accession>
<dbReference type="GO" id="GO:0005737">
    <property type="term" value="C:cytoplasm"/>
    <property type="evidence" value="ECO:0007669"/>
    <property type="project" value="TreeGrafter"/>
</dbReference>
<gene>
    <name evidence="3" type="ORF">CHIRRI_LOCUS8023</name>
</gene>
<dbReference type="InterPro" id="IPR057226">
    <property type="entry name" value="DUF7904"/>
</dbReference>
<evidence type="ECO:0000256" key="1">
    <source>
        <dbReference type="ARBA" id="ARBA00008418"/>
    </source>
</evidence>
<dbReference type="InterPro" id="IPR029006">
    <property type="entry name" value="ADF-H/Gelsolin-like_dom_sf"/>
</dbReference>
<dbReference type="GO" id="GO:0008154">
    <property type="term" value="P:actin polymerization or depolymerization"/>
    <property type="evidence" value="ECO:0007669"/>
    <property type="project" value="TreeGrafter"/>
</dbReference>
<reference evidence="3" key="2">
    <citation type="submission" date="2022-10" db="EMBL/GenBank/DDBJ databases">
        <authorList>
            <consortium name="ENA_rothamsted_submissions"/>
            <consortium name="culmorum"/>
            <person name="King R."/>
        </authorList>
    </citation>
    <scope>NUCLEOTIDE SEQUENCE</scope>
</reference>
<sequence>MKVLDISQKDCDLKRPIYEEIRVDPLFRKISKHSIGFHIFKVENDHIESVGKDQHGVFYDENVYIIYAAAIKGTFTDQNTISREIKTPVTIERFVHIWIGSSASTVKSKNAALKIIELDVHFNHSVVQYRESQGHETKRFLSYFKENGMHILTGTSHKSTPDLPRLYQIYGKTCPICIQMKSINWIDNFNSGNVMILQTQCFVFVWVGRSSSSIERVNSLKIASKFRDCRPSTEIAVVDDGYEQSMSSECKTEWNKYLNLSERLVHPLVIKPVTEHNPLKLYKCANLNGLFRAEHIKTDGIEQIDLNDKNSTFIIDGDVYGIWIWIGRNVPKGDKAEGMRHVRGYMIKRNHPSTHPVIRIIDGHEPIEFIAMFPQWIDNDHSTSIARHVLEKFDALTLIQRPQVAAQMQLIDDGCGEIKVFRIDSDDITDIPKKYGQVFYSNNCYIIHYQTHAASTSHSVKNVIYLWIGSQAKQMDKTTGELFLAEMFDHFNTNVVQIRVHEGMEPPHFLQLFRGRLIILHGYDPCGAKRKFPPTFILKVIGNSTYTTKAIQMTNKSSHQSTDCYIIKTTDGTIYVWCSQSSTGDTREMAKGIAGMIGEPHIVMEGAENEEFYESVGDKFVAQVKVISNNYMEPSLYSTWEKSKVSLYLATLIQGQIQLEQIFAFEQKDLTPDNIYLLDAGSIIYIWLGSLSDVEQRNAVWIMALHLISIHPIPRSLKVPVCITKQGYEPISFIGFFDKWDPKLLDVSLIFDAANQELLTPNFQNFKTFEKLRIQMNLSGTHPIPSPRSISNSITDVIYVNEFDKHQKYPMEMLRGDPLNLPTYINPSQKEIHLTHDDFVSVFNMEYTQFAELPKWKQVELKKQYKLF</sequence>
<name>A0A9N9RXF1_9DIPT</name>
<evidence type="ECO:0000313" key="3">
    <source>
        <dbReference type="EMBL" id="CAG9805146.1"/>
    </source>
</evidence>
<dbReference type="Gene3D" id="3.40.20.10">
    <property type="entry name" value="Severin"/>
    <property type="match status" value="6"/>
</dbReference>
<dbReference type="SMART" id="SM00262">
    <property type="entry name" value="GEL"/>
    <property type="match status" value="6"/>
</dbReference>
<dbReference type="GO" id="GO:0015629">
    <property type="term" value="C:actin cytoskeleton"/>
    <property type="evidence" value="ECO:0007669"/>
    <property type="project" value="TreeGrafter"/>
</dbReference>
<dbReference type="GO" id="GO:0051016">
    <property type="term" value="P:barbed-end actin filament capping"/>
    <property type="evidence" value="ECO:0007669"/>
    <property type="project" value="TreeGrafter"/>
</dbReference>
<dbReference type="InterPro" id="IPR003128">
    <property type="entry name" value="Villin_headpiece"/>
</dbReference>
<dbReference type="InterPro" id="IPR036886">
    <property type="entry name" value="Villin_headpiece_dom_sf"/>
</dbReference>
<dbReference type="SMART" id="SM00153">
    <property type="entry name" value="VHP"/>
    <property type="match status" value="1"/>
</dbReference>
<dbReference type="Pfam" id="PF00626">
    <property type="entry name" value="Gelsolin"/>
    <property type="match status" value="3"/>
</dbReference>
<dbReference type="AlphaFoldDB" id="A0A9N9RXF1"/>
<keyword evidence="4" id="KW-1185">Reference proteome</keyword>
<comment type="similarity">
    <text evidence="1">Belongs to the villin/gelsolin family.</text>
</comment>
<dbReference type="EMBL" id="OU895878">
    <property type="protein sequence ID" value="CAG9805146.1"/>
    <property type="molecule type" value="Genomic_DNA"/>
</dbReference>
<dbReference type="GO" id="GO:0051014">
    <property type="term" value="P:actin filament severing"/>
    <property type="evidence" value="ECO:0007669"/>
    <property type="project" value="TreeGrafter"/>
</dbReference>
<dbReference type="SUPFAM" id="SSF47050">
    <property type="entry name" value="VHP, Villin headpiece domain"/>
    <property type="match status" value="1"/>
</dbReference>
<dbReference type="PANTHER" id="PTHR11977">
    <property type="entry name" value="VILLIN"/>
    <property type="match status" value="1"/>
</dbReference>
<proteinExistence type="inferred from homology"/>
<dbReference type="PANTHER" id="PTHR11977:SF57">
    <property type="entry name" value="VILLIN-LIKE PROTEIN QUAIL"/>
    <property type="match status" value="1"/>
</dbReference>
<dbReference type="OrthoDB" id="6375767at2759"/>
<feature type="domain" description="HP" evidence="2">
    <location>
        <begin position="833"/>
        <end position="868"/>
    </location>
</feature>
<organism evidence="3 4">
    <name type="scientific">Chironomus riparius</name>
    <dbReference type="NCBI Taxonomy" id="315576"/>
    <lineage>
        <taxon>Eukaryota</taxon>
        <taxon>Metazoa</taxon>
        <taxon>Ecdysozoa</taxon>
        <taxon>Arthropoda</taxon>
        <taxon>Hexapoda</taxon>
        <taxon>Insecta</taxon>
        <taxon>Pterygota</taxon>
        <taxon>Neoptera</taxon>
        <taxon>Endopterygota</taxon>
        <taxon>Diptera</taxon>
        <taxon>Nematocera</taxon>
        <taxon>Chironomoidea</taxon>
        <taxon>Chironomidae</taxon>
        <taxon>Chironominae</taxon>
        <taxon>Chironomus</taxon>
    </lineage>
</organism>
<reference evidence="3" key="1">
    <citation type="submission" date="2022-01" db="EMBL/GenBank/DDBJ databases">
        <authorList>
            <person name="King R."/>
        </authorList>
    </citation>
    <scope>NUCLEOTIDE SEQUENCE</scope>
</reference>
<dbReference type="Pfam" id="PF02209">
    <property type="entry name" value="VHP"/>
    <property type="match status" value="1"/>
</dbReference>
<dbReference type="GO" id="GO:0051015">
    <property type="term" value="F:actin filament binding"/>
    <property type="evidence" value="ECO:0007669"/>
    <property type="project" value="InterPro"/>
</dbReference>
<evidence type="ECO:0000313" key="4">
    <source>
        <dbReference type="Proteomes" id="UP001153620"/>
    </source>
</evidence>
<dbReference type="PRINTS" id="PR00597">
    <property type="entry name" value="GELSOLIN"/>
</dbReference>
<dbReference type="InterPro" id="IPR007123">
    <property type="entry name" value="Gelsolin-like_dom"/>
</dbReference>
<dbReference type="GO" id="GO:0005546">
    <property type="term" value="F:phosphatidylinositol-4,5-bisphosphate binding"/>
    <property type="evidence" value="ECO:0007669"/>
    <property type="project" value="TreeGrafter"/>
</dbReference>
<dbReference type="Proteomes" id="UP001153620">
    <property type="component" value="Chromosome 2"/>
</dbReference>
<dbReference type="Pfam" id="PF25480">
    <property type="entry name" value="DUF7904"/>
    <property type="match status" value="1"/>
</dbReference>
<evidence type="ECO:0000259" key="2">
    <source>
        <dbReference type="SMART" id="SM00153"/>
    </source>
</evidence>
<dbReference type="Gene3D" id="1.10.950.10">
    <property type="entry name" value="Villin headpiece domain"/>
    <property type="match status" value="1"/>
</dbReference>